<sequence>MNTDSICRNTALEARLLVRTVVKAGVLSGMLMNKAALAFPVMSASVIMKTVVATTIHLRNTSKIILIIWK</sequence>
<keyword evidence="3" id="KW-1185">Reference proteome</keyword>
<keyword evidence="1" id="KW-0812">Transmembrane</keyword>
<feature type="transmembrane region" description="Helical" evidence="1">
    <location>
        <begin position="37"/>
        <end position="58"/>
    </location>
</feature>
<evidence type="ECO:0000256" key="1">
    <source>
        <dbReference type="SAM" id="Phobius"/>
    </source>
</evidence>
<organism evidence="2 3">
    <name type="scientific">Phocaeicola coprophilus DSM 18228 = JCM 13818</name>
    <dbReference type="NCBI Taxonomy" id="547042"/>
    <lineage>
        <taxon>Bacteria</taxon>
        <taxon>Pseudomonadati</taxon>
        <taxon>Bacteroidota</taxon>
        <taxon>Bacteroidia</taxon>
        <taxon>Bacteroidales</taxon>
        <taxon>Bacteroidaceae</taxon>
        <taxon>Phocaeicola</taxon>
    </lineage>
</organism>
<dbReference type="AlphaFoldDB" id="S0F809"/>
<reference evidence="2 3" key="1">
    <citation type="submission" date="2008-12" db="EMBL/GenBank/DDBJ databases">
        <authorList>
            <person name="Fulton L."/>
            <person name="Clifton S."/>
            <person name="Fulton B."/>
            <person name="Xu J."/>
            <person name="Minx P."/>
            <person name="Pepin K.H."/>
            <person name="Johnson M."/>
            <person name="Bhonagiri V."/>
            <person name="Nash W.E."/>
            <person name="Mardis E.R."/>
            <person name="Wilson R.K."/>
        </authorList>
    </citation>
    <scope>NUCLEOTIDE SEQUENCE [LARGE SCALE GENOMIC DNA]</scope>
    <source>
        <strain evidence="2 3">DSM 18228</strain>
    </source>
</reference>
<name>S0F809_9BACT</name>
<proteinExistence type="predicted"/>
<dbReference type="EMBL" id="ACBW01000015">
    <property type="protein sequence ID" value="EEF74671.1"/>
    <property type="molecule type" value="Genomic_DNA"/>
</dbReference>
<evidence type="ECO:0000313" key="3">
    <source>
        <dbReference type="Proteomes" id="UP000014073"/>
    </source>
</evidence>
<comment type="caution">
    <text evidence="2">The sequence shown here is derived from an EMBL/GenBank/DDBJ whole genome shotgun (WGS) entry which is preliminary data.</text>
</comment>
<evidence type="ECO:0000313" key="2">
    <source>
        <dbReference type="EMBL" id="EEF74671.1"/>
    </source>
</evidence>
<keyword evidence="1" id="KW-0472">Membrane</keyword>
<protein>
    <submittedName>
        <fullName evidence="2">Uncharacterized protein</fullName>
    </submittedName>
</protein>
<gene>
    <name evidence="2" type="ORF">BACCOPRO_00137</name>
</gene>
<dbReference type="STRING" id="547042.BACCOPRO_00137"/>
<dbReference type="Proteomes" id="UP000014073">
    <property type="component" value="Unassembled WGS sequence"/>
</dbReference>
<accession>S0F809</accession>
<keyword evidence="1" id="KW-1133">Transmembrane helix</keyword>
<dbReference type="HOGENOM" id="CLU_2749263_0_0_10"/>